<evidence type="ECO:0000313" key="10">
    <source>
        <dbReference type="EMBL" id="TDN59439.1"/>
    </source>
</evidence>
<dbReference type="InterPro" id="IPR010809">
    <property type="entry name" value="FliD_C"/>
</dbReference>
<comment type="function">
    <text evidence="7">Required for morphogenesis and for the elongation of the flagellar filament by facilitating polymerization of the flagellin monomers at the tip of growing filament. Forms a capping structure, which prevents flagellin subunits (transported through the central channel of the flagellum) from leaking out without polymerization at the distal end.</text>
</comment>
<dbReference type="PANTHER" id="PTHR30288:SF0">
    <property type="entry name" value="FLAGELLAR HOOK-ASSOCIATED PROTEIN 2"/>
    <property type="match status" value="1"/>
</dbReference>
<evidence type="ECO:0000313" key="11">
    <source>
        <dbReference type="Proteomes" id="UP000295530"/>
    </source>
</evidence>
<dbReference type="Pfam" id="PF02465">
    <property type="entry name" value="FliD_N"/>
    <property type="match status" value="1"/>
</dbReference>
<comment type="function">
    <text evidence="6">Required for the morphogenesis and for the elongation of the flagellar filament by facilitating polymerization of the flagellin monomers at the tip of growing filament. Forms a capping structure, which prevents flagellin subunits (transported through the central channel of the flagellum) from leaking out without polymerization at the distal end.</text>
</comment>
<proteinExistence type="inferred from homology"/>
<keyword evidence="7" id="KW-0964">Secreted</keyword>
<dbReference type="InterPro" id="IPR003481">
    <property type="entry name" value="FliD_N"/>
</dbReference>
<accession>A0A4R6EM75</accession>
<dbReference type="InterPro" id="IPR040026">
    <property type="entry name" value="FliD"/>
</dbReference>
<keyword evidence="11" id="KW-1185">Reference proteome</keyword>
<organism evidence="10 11">
    <name type="scientific">Scandinavium goeteborgense</name>
    <dbReference type="NCBI Taxonomy" id="1851514"/>
    <lineage>
        <taxon>Bacteria</taxon>
        <taxon>Pseudomonadati</taxon>
        <taxon>Pseudomonadota</taxon>
        <taxon>Gammaproteobacteria</taxon>
        <taxon>Enterobacterales</taxon>
        <taxon>Enterobacteriaceae</taxon>
        <taxon>Scandinavium</taxon>
    </lineage>
</organism>
<name>A0A4R6EM75_SCAGO</name>
<dbReference type="GO" id="GO:0005576">
    <property type="term" value="C:extracellular region"/>
    <property type="evidence" value="ECO:0007669"/>
    <property type="project" value="UniProtKB-SubCell"/>
</dbReference>
<dbReference type="Proteomes" id="UP000295530">
    <property type="component" value="Unassembled WGS sequence"/>
</dbReference>
<dbReference type="GO" id="GO:0071973">
    <property type="term" value="P:bacterial-type flagellum-dependent cell motility"/>
    <property type="evidence" value="ECO:0007669"/>
    <property type="project" value="TreeGrafter"/>
</dbReference>
<evidence type="ECO:0000256" key="2">
    <source>
        <dbReference type="ARBA" id="ARBA00011255"/>
    </source>
</evidence>
<dbReference type="GO" id="GO:0007155">
    <property type="term" value="P:cell adhesion"/>
    <property type="evidence" value="ECO:0007669"/>
    <property type="project" value="InterPro"/>
</dbReference>
<evidence type="ECO:0000256" key="7">
    <source>
        <dbReference type="RuleBase" id="RU362066"/>
    </source>
</evidence>
<comment type="caution">
    <text evidence="10">The sequence shown here is derived from an EMBL/GenBank/DDBJ whole genome shotgun (WGS) entry which is preliminary data.</text>
</comment>
<reference evidence="10 11" key="1">
    <citation type="submission" date="2019-03" db="EMBL/GenBank/DDBJ databases">
        <title>Genomic analyses of the natural microbiome of Caenorhabditis elegans.</title>
        <authorList>
            <person name="Samuel B."/>
        </authorList>
    </citation>
    <scope>NUCLEOTIDE SEQUENCE [LARGE SCALE GENOMIC DNA]</scope>
    <source>
        <strain evidence="10 11">BIGb0156</strain>
    </source>
</reference>
<dbReference type="RefSeq" id="WP_133460888.1">
    <property type="nucleotide sequence ID" value="NZ_SNVX01000004.1"/>
</dbReference>
<evidence type="ECO:0000256" key="3">
    <source>
        <dbReference type="ARBA" id="ARBA00016246"/>
    </source>
</evidence>
<dbReference type="EMBL" id="SNVX01000004">
    <property type="protein sequence ID" value="TDN59439.1"/>
    <property type="molecule type" value="Genomic_DNA"/>
</dbReference>
<dbReference type="Pfam" id="PF07195">
    <property type="entry name" value="FliD_C"/>
    <property type="match status" value="1"/>
</dbReference>
<evidence type="ECO:0000256" key="1">
    <source>
        <dbReference type="ARBA" id="ARBA00009764"/>
    </source>
</evidence>
<comment type="subunit">
    <text evidence="2 7">Homopentamer.</text>
</comment>
<evidence type="ECO:0000259" key="8">
    <source>
        <dbReference type="Pfam" id="PF02465"/>
    </source>
</evidence>
<gene>
    <name evidence="10" type="ORF">EC847_10440</name>
</gene>
<dbReference type="AlphaFoldDB" id="A0A4R6EM75"/>
<dbReference type="GO" id="GO:0009424">
    <property type="term" value="C:bacterial-type flagellum hook"/>
    <property type="evidence" value="ECO:0007669"/>
    <property type="project" value="UniProtKB-UniRule"/>
</dbReference>
<keyword evidence="10" id="KW-0282">Flagellum</keyword>
<keyword evidence="4" id="KW-0175">Coiled coil</keyword>
<feature type="domain" description="Flagellar hook-associated protein 2 C-terminal" evidence="9">
    <location>
        <begin position="221"/>
        <end position="484"/>
    </location>
</feature>
<evidence type="ECO:0000256" key="4">
    <source>
        <dbReference type="ARBA" id="ARBA00023054"/>
    </source>
</evidence>
<evidence type="ECO:0000256" key="6">
    <source>
        <dbReference type="ARBA" id="ARBA00025175"/>
    </source>
</evidence>
<evidence type="ECO:0000256" key="5">
    <source>
        <dbReference type="ARBA" id="ARBA00023143"/>
    </source>
</evidence>
<sequence length="498" mass="53420">MASFAVPGLGGSGLDIPSMLSQLRTAENKKLNPYLLKQSSYNGQVSSWGKISSSLDSLKSNIEKLQDEGFNGVSVGDNKTFKATAGKGAIPNSYSMVVKQLAKSHKIGTEPQTSNDKALGGSEATRTLSITIGEGKTMDVELKDDQTSLTQIAQKINEKNGDVSAEVMSAGDGKFKLVLNSKKTGSDGEIKVSVSGDPKLADVLDFDPKGSRKKMTEITAAQNALIEVDGEEMSRSSNTIADAITGITLELREVSEVVAEGPPIEYKSETLSVTADTSKVKTLIEEFVKNYNGFLNLSASSSAYSPPENKDGELALQNPSNGALFGDGTLRRLTSQMKSAAVGNYAEASELYQSLASIGITVKFDDVNPGEERTGTMGLLSIDNKKLDDALKNNPKEVEALFLGKDGAEGMKGRMEEVFKTYLGDSDSVPKTEGAITTAIKGLKEQESRVAKQITRMELRIEDSLKRSEKEFLRLDKAMSEMNNMSQQLQSALLGIMG</sequence>
<keyword evidence="5 7" id="KW-0975">Bacterial flagellum</keyword>
<dbReference type="OrthoDB" id="5980200at2"/>
<evidence type="ECO:0000259" key="9">
    <source>
        <dbReference type="Pfam" id="PF07195"/>
    </source>
</evidence>
<keyword evidence="10" id="KW-0966">Cell projection</keyword>
<dbReference type="PANTHER" id="PTHR30288">
    <property type="entry name" value="FLAGELLAR CAP/ASSEMBLY PROTEIN FLID"/>
    <property type="match status" value="1"/>
</dbReference>
<keyword evidence="10" id="KW-0969">Cilium</keyword>
<dbReference type="GO" id="GO:0009421">
    <property type="term" value="C:bacterial-type flagellum filament cap"/>
    <property type="evidence" value="ECO:0007669"/>
    <property type="project" value="InterPro"/>
</dbReference>
<protein>
    <recommendedName>
        <fullName evidence="3 7">Flagellar hook-associated protein 2</fullName>
        <shortName evidence="7">HAP2</shortName>
    </recommendedName>
    <alternativeName>
        <fullName evidence="7">Flagellar cap protein</fullName>
    </alternativeName>
</protein>
<comment type="similarity">
    <text evidence="1 7">Belongs to the FliD family.</text>
</comment>
<comment type="subcellular location">
    <subcellularLocation>
        <location evidence="7">Secreted</location>
    </subcellularLocation>
    <subcellularLocation>
        <location evidence="7">Bacterial flagellum</location>
    </subcellularLocation>
</comment>
<feature type="domain" description="Flagellar hook-associated protein 2 N-terminal" evidence="8">
    <location>
        <begin position="12"/>
        <end position="105"/>
    </location>
</feature>